<keyword evidence="6" id="KW-0393">Immunoglobulin domain</keyword>
<dbReference type="InterPro" id="IPR013783">
    <property type="entry name" value="Ig-like_fold"/>
</dbReference>
<feature type="compositionally biased region" description="Basic and acidic residues" evidence="7">
    <location>
        <begin position="124"/>
        <end position="135"/>
    </location>
</feature>
<dbReference type="PANTHER" id="PTHR19256">
    <property type="entry name" value="T-CELL RECEPTOR GAMMA CHAIN"/>
    <property type="match status" value="1"/>
</dbReference>
<keyword evidence="4" id="KW-0472">Membrane</keyword>
<dbReference type="SUPFAM" id="SSF48726">
    <property type="entry name" value="Immunoglobulin"/>
    <property type="match status" value="2"/>
</dbReference>
<feature type="region of interest" description="Disordered" evidence="7">
    <location>
        <begin position="215"/>
        <end position="234"/>
    </location>
</feature>
<dbReference type="AlphaFoldDB" id="A0A836D3M2"/>
<feature type="region of interest" description="Disordered" evidence="7">
    <location>
        <begin position="21"/>
        <end position="50"/>
    </location>
</feature>
<evidence type="ECO:0000256" key="2">
    <source>
        <dbReference type="ARBA" id="ARBA00022692"/>
    </source>
</evidence>
<keyword evidence="8" id="KW-0732">Signal</keyword>
<dbReference type="FunFam" id="2.60.40.10:FF:001083">
    <property type="entry name" value="T cell receptor gamma constant 2"/>
    <property type="match status" value="1"/>
</dbReference>
<reference evidence="10 11" key="1">
    <citation type="submission" date="2020-12" db="EMBL/GenBank/DDBJ databases">
        <title>De novo assembly of Tibetan sheep genome.</title>
        <authorList>
            <person name="Li X."/>
        </authorList>
    </citation>
    <scope>NUCLEOTIDE SEQUENCE [LARGE SCALE GENOMIC DNA]</scope>
    <source>
        <tissue evidence="10">Heart</tissue>
    </source>
</reference>
<dbReference type="InterPro" id="IPR003597">
    <property type="entry name" value="Ig_C1-set"/>
</dbReference>
<keyword evidence="2" id="KW-0812">Transmembrane</keyword>
<dbReference type="InterPro" id="IPR051117">
    <property type="entry name" value="TRG_var/const_region"/>
</dbReference>
<dbReference type="Proteomes" id="UP000664991">
    <property type="component" value="Unassembled WGS sequence"/>
</dbReference>
<name>A0A836D3M2_SHEEP</name>
<evidence type="ECO:0000256" key="8">
    <source>
        <dbReference type="SAM" id="SignalP"/>
    </source>
</evidence>
<dbReference type="SMART" id="SM00407">
    <property type="entry name" value="IGc1"/>
    <property type="match status" value="1"/>
</dbReference>
<evidence type="ECO:0000259" key="9">
    <source>
        <dbReference type="PROSITE" id="PS50835"/>
    </source>
</evidence>
<feature type="domain" description="Ig-like" evidence="9">
    <location>
        <begin position="338"/>
        <end position="433"/>
    </location>
</feature>
<dbReference type="EMBL" id="JAEMGP010000004">
    <property type="protein sequence ID" value="KAG5210305.1"/>
    <property type="molecule type" value="Genomic_DNA"/>
</dbReference>
<evidence type="ECO:0000313" key="10">
    <source>
        <dbReference type="EMBL" id="KAG5210305.1"/>
    </source>
</evidence>
<proteinExistence type="predicted"/>
<dbReference type="PANTHER" id="PTHR19256:SF66">
    <property type="entry name" value="IG-LIKE DOMAIN-CONTAINING PROTEIN"/>
    <property type="match status" value="1"/>
</dbReference>
<feature type="signal peptide" evidence="8">
    <location>
        <begin position="1"/>
        <end position="18"/>
    </location>
</feature>
<comment type="subcellular location">
    <subcellularLocation>
        <location evidence="1">Membrane</location>
    </subcellularLocation>
</comment>
<evidence type="ECO:0000256" key="3">
    <source>
        <dbReference type="ARBA" id="ARBA00022989"/>
    </source>
</evidence>
<sequence length="548" mass="61318">MRAPALLLVVLAPVVTSAVTTTKPPNDCLTDESSEKQHDNQATKLSADCNSGQHRVSRSFTDMVVMVLSPGHQLQDDRWSRSKRSQTKNSSLADCWGRMRAPALLLVVLAPKVTGTGSKTACLKDERGEKQHDNQATKLSADCNSGQHRVSRSFTDMAVVMVLSPGHRLQDDRWSRSKRSQTKVKYIALNLEIWKYLFTGKNNVFPRGAWEKHHSDPDLTSITRPGVEPQGNLSPTTMGFSLGAEGRAVLGRLALLWALVVPGIQQEIRLSQRSVMVGSAGGAMTMPCHVSRSVDYVHWFRQLEGQAPERLLYLALSKRDVQWDSVLGDKNLPTDIIPKPTIFLPSINEVNHQQTATYLCLLENFFPDVIKVSWKEKNGKRVLPSQQGNTMKTNNTYMKFSWLTVTEDSMKKEHMCIVRLEKNAGGKDQEILFPAVNEVFSPVVATTEPPDDCLQDESEVTDTDFTKVCSRGESEVTDSTKACLKDENRSTHHLVSISSAGQFACFMSDVFTKIQISLRETSSFENQIAVQIWKQKKSNQIQERRNLI</sequence>
<protein>
    <recommendedName>
        <fullName evidence="9">Ig-like domain-containing protein</fullName>
    </recommendedName>
</protein>
<dbReference type="PROSITE" id="PS50835">
    <property type="entry name" value="IG_LIKE"/>
    <property type="match status" value="1"/>
</dbReference>
<dbReference type="InterPro" id="IPR036179">
    <property type="entry name" value="Ig-like_dom_sf"/>
</dbReference>
<dbReference type="InterPro" id="IPR007110">
    <property type="entry name" value="Ig-like_dom"/>
</dbReference>
<keyword evidence="3" id="KW-1133">Transmembrane helix</keyword>
<evidence type="ECO:0000256" key="1">
    <source>
        <dbReference type="ARBA" id="ARBA00004370"/>
    </source>
</evidence>
<accession>A0A836D3M2</accession>
<organism evidence="10 11">
    <name type="scientific">Ovis aries</name>
    <name type="common">Sheep</name>
    <dbReference type="NCBI Taxonomy" id="9940"/>
    <lineage>
        <taxon>Eukaryota</taxon>
        <taxon>Metazoa</taxon>
        <taxon>Chordata</taxon>
        <taxon>Craniata</taxon>
        <taxon>Vertebrata</taxon>
        <taxon>Euteleostomi</taxon>
        <taxon>Mammalia</taxon>
        <taxon>Eutheria</taxon>
        <taxon>Laurasiatheria</taxon>
        <taxon>Artiodactyla</taxon>
        <taxon>Ruminantia</taxon>
        <taxon>Pecora</taxon>
        <taxon>Bovidae</taxon>
        <taxon>Caprinae</taxon>
        <taxon>Ovis</taxon>
    </lineage>
</organism>
<evidence type="ECO:0000256" key="6">
    <source>
        <dbReference type="ARBA" id="ARBA00023319"/>
    </source>
</evidence>
<dbReference type="Pfam" id="PF07654">
    <property type="entry name" value="C1-set"/>
    <property type="match status" value="1"/>
</dbReference>
<dbReference type="Gene3D" id="2.60.40.10">
    <property type="entry name" value="Immunoglobulins"/>
    <property type="match status" value="2"/>
</dbReference>
<feature type="region of interest" description="Disordered" evidence="7">
    <location>
        <begin position="124"/>
        <end position="144"/>
    </location>
</feature>
<comment type="caution">
    <text evidence="10">The sequence shown here is derived from an EMBL/GenBank/DDBJ whole genome shotgun (WGS) entry which is preliminary data.</text>
</comment>
<dbReference type="GO" id="GO:0016020">
    <property type="term" value="C:membrane"/>
    <property type="evidence" value="ECO:0007669"/>
    <property type="project" value="UniProtKB-SubCell"/>
</dbReference>
<gene>
    <name evidence="10" type="ORF">JEQ12_015499</name>
</gene>
<keyword evidence="5" id="KW-0675">Receptor</keyword>
<evidence type="ECO:0000313" key="11">
    <source>
        <dbReference type="Proteomes" id="UP000664991"/>
    </source>
</evidence>
<evidence type="ECO:0000256" key="4">
    <source>
        <dbReference type="ARBA" id="ARBA00023136"/>
    </source>
</evidence>
<feature type="chain" id="PRO_5033008724" description="Ig-like domain-containing protein" evidence="8">
    <location>
        <begin position="19"/>
        <end position="548"/>
    </location>
</feature>
<evidence type="ECO:0000256" key="7">
    <source>
        <dbReference type="SAM" id="MobiDB-lite"/>
    </source>
</evidence>
<evidence type="ECO:0000256" key="5">
    <source>
        <dbReference type="ARBA" id="ARBA00023170"/>
    </source>
</evidence>